<evidence type="ECO:0000256" key="2">
    <source>
        <dbReference type="ARBA" id="ARBA00022691"/>
    </source>
</evidence>
<dbReference type="PROSITE" id="PS51918">
    <property type="entry name" value="RADICAL_SAM"/>
    <property type="match status" value="1"/>
</dbReference>
<dbReference type="GO" id="GO:0003824">
    <property type="term" value="F:catalytic activity"/>
    <property type="evidence" value="ECO:0007669"/>
    <property type="project" value="InterPro"/>
</dbReference>
<keyword evidence="3" id="KW-0479">Metal-binding</keyword>
<gene>
    <name evidence="7" type="ORF">PF66_05257</name>
</gene>
<dbReference type="InterPro" id="IPR058240">
    <property type="entry name" value="rSAM_sf"/>
</dbReference>
<accession>A0A0M9GDE8</accession>
<dbReference type="GO" id="GO:0046872">
    <property type="term" value="F:metal ion binding"/>
    <property type="evidence" value="ECO:0007669"/>
    <property type="project" value="UniProtKB-KW"/>
</dbReference>
<dbReference type="SFLD" id="SFLDS00029">
    <property type="entry name" value="Radical_SAM"/>
    <property type="match status" value="1"/>
</dbReference>
<evidence type="ECO:0000313" key="8">
    <source>
        <dbReference type="Proteomes" id="UP000037931"/>
    </source>
</evidence>
<dbReference type="NCBIfam" id="TIGR03977">
    <property type="entry name" value="rSAM_pair_HxsC"/>
    <property type="match status" value="1"/>
</dbReference>
<proteinExistence type="predicted"/>
<keyword evidence="2" id="KW-0949">S-adenosyl-L-methionine</keyword>
<protein>
    <submittedName>
        <fullName evidence="7">His-Xaa-Ser system radical SAM maturase HxsC</fullName>
    </submittedName>
</protein>
<dbReference type="GO" id="GO:0051536">
    <property type="term" value="F:iron-sulfur cluster binding"/>
    <property type="evidence" value="ECO:0007669"/>
    <property type="project" value="UniProtKB-KW"/>
</dbReference>
<dbReference type="PATRIC" id="fig|50340.43.peg.2965"/>
<dbReference type="SFLD" id="SFLDG01103">
    <property type="entry name" value="Uncharacterised_Radical_SAM_Su"/>
    <property type="match status" value="1"/>
</dbReference>
<dbReference type="CDD" id="cd01335">
    <property type="entry name" value="Radical_SAM"/>
    <property type="match status" value="1"/>
</dbReference>
<keyword evidence="8" id="KW-1185">Reference proteome</keyword>
<dbReference type="Proteomes" id="UP000037931">
    <property type="component" value="Unassembled WGS sequence"/>
</dbReference>
<comment type="cofactor">
    <cofactor evidence="1">
        <name>[4Fe-4S] cluster</name>
        <dbReference type="ChEBI" id="CHEBI:49883"/>
    </cofactor>
</comment>
<dbReference type="SUPFAM" id="SSF102114">
    <property type="entry name" value="Radical SAM enzymes"/>
    <property type="match status" value="1"/>
</dbReference>
<feature type="domain" description="Radical SAM core" evidence="6">
    <location>
        <begin position="102"/>
        <end position="321"/>
    </location>
</feature>
<evidence type="ECO:0000256" key="4">
    <source>
        <dbReference type="ARBA" id="ARBA00023004"/>
    </source>
</evidence>
<keyword evidence="5" id="KW-0411">Iron-sulfur</keyword>
<dbReference type="OrthoDB" id="4501241at2"/>
<dbReference type="SFLD" id="SFLDG01067">
    <property type="entry name" value="SPASM/twitch_domain_containing"/>
    <property type="match status" value="1"/>
</dbReference>
<evidence type="ECO:0000256" key="1">
    <source>
        <dbReference type="ARBA" id="ARBA00001966"/>
    </source>
</evidence>
<keyword evidence="4" id="KW-0408">Iron</keyword>
<organism evidence="7 8">
    <name type="scientific">Pseudomonas asplenii</name>
    <dbReference type="NCBI Taxonomy" id="53407"/>
    <lineage>
        <taxon>Bacteria</taxon>
        <taxon>Pseudomonadati</taxon>
        <taxon>Pseudomonadota</taxon>
        <taxon>Gammaproteobacteria</taxon>
        <taxon>Pseudomonadales</taxon>
        <taxon>Pseudomonadaceae</taxon>
        <taxon>Pseudomonas</taxon>
    </lineage>
</organism>
<evidence type="ECO:0000259" key="6">
    <source>
        <dbReference type="PROSITE" id="PS51918"/>
    </source>
</evidence>
<dbReference type="AlphaFoldDB" id="A0A0M9GDE8"/>
<dbReference type="EMBL" id="JSYZ01000022">
    <property type="protein sequence ID" value="KPA88205.1"/>
    <property type="molecule type" value="Genomic_DNA"/>
</dbReference>
<name>A0A0M9GDE8_9PSED</name>
<reference evidence="7 8" key="1">
    <citation type="journal article" date="2015" name="PLoS ONE">
        <title>Rice-Infecting Pseudomonas Genomes Are Highly Accessorized and Harbor Multiple Putative Virulence Mechanisms to Cause Sheath Brown Rot.</title>
        <authorList>
            <person name="Quibod I.L."/>
            <person name="Grande G."/>
            <person name="Oreiro E.G."/>
            <person name="Borja F.N."/>
            <person name="Dossa G.S."/>
            <person name="Mauleon R."/>
            <person name="Cruz C.V."/>
            <person name="Oliva R."/>
        </authorList>
    </citation>
    <scope>NUCLEOTIDE SEQUENCE [LARGE SCALE GENOMIC DNA]</scope>
    <source>
        <strain evidence="7 8">IRRI 6609</strain>
    </source>
</reference>
<dbReference type="InterPro" id="IPR007197">
    <property type="entry name" value="rSAM"/>
</dbReference>
<evidence type="ECO:0000256" key="3">
    <source>
        <dbReference type="ARBA" id="ARBA00022723"/>
    </source>
</evidence>
<dbReference type="Pfam" id="PF04055">
    <property type="entry name" value="Radical_SAM"/>
    <property type="match status" value="1"/>
</dbReference>
<dbReference type="Gene3D" id="3.20.20.70">
    <property type="entry name" value="Aldolase class I"/>
    <property type="match status" value="1"/>
</dbReference>
<dbReference type="InterPro" id="IPR024032">
    <property type="entry name" value="rSAM_paired_HxsC"/>
</dbReference>
<dbReference type="InterPro" id="IPR050377">
    <property type="entry name" value="Radical_SAM_PqqE_MftC-like"/>
</dbReference>
<dbReference type="PANTHER" id="PTHR11228">
    <property type="entry name" value="RADICAL SAM DOMAIN PROTEIN"/>
    <property type="match status" value="1"/>
</dbReference>
<sequence length="396" mass="44728">MLKLSGKVGRVQLIEVQNRPLLLQVSTNPALPNVLRTTRAFLVSNNEIPEGYQHYLIPESLESRAKELEGIRSFTLLPKDYHYLGHDDIIRLDGQAIRVLFRANSGHNSLLVTEQCNHYCLMCSQPPKNIDDSWILNELEALIPLIPRDTPEVGFSGGEPTLAGERFINLIRMMKSYLPRTVVHVLSNGRGFADEGFARQYAKIEHPDIMVGIPLYSDDPSLHDYIVQAPGAFQETVQGILNLKRLGQKVEIRIVLHKQSISRLPQLCEYIARNLLFVDHVTLMGLEMTGFTRANLAALWIDPADYRDTLSEAVGILAAYRMNVSVYNHQLCLVNEDVFPYYRKSISDWKNEYVPECKGCIRKHQCGGFFSSGVRNGYSKAITPFAVTSLGDRLIL</sequence>
<evidence type="ECO:0000313" key="7">
    <source>
        <dbReference type="EMBL" id="KPA88205.1"/>
    </source>
</evidence>
<dbReference type="PANTHER" id="PTHR11228:SF7">
    <property type="entry name" value="PQQA PEPTIDE CYCLASE"/>
    <property type="match status" value="1"/>
</dbReference>
<dbReference type="STRING" id="50340.PF66_05257"/>
<comment type="caution">
    <text evidence="7">The sequence shown here is derived from an EMBL/GenBank/DDBJ whole genome shotgun (WGS) entry which is preliminary data.</text>
</comment>
<evidence type="ECO:0000256" key="5">
    <source>
        <dbReference type="ARBA" id="ARBA00023014"/>
    </source>
</evidence>
<dbReference type="RefSeq" id="WP_054064190.1">
    <property type="nucleotide sequence ID" value="NZ_JSYZ01000022.1"/>
</dbReference>
<dbReference type="InterPro" id="IPR013785">
    <property type="entry name" value="Aldolase_TIM"/>
</dbReference>